<keyword evidence="5 8" id="KW-0418">Kinase</keyword>
<comment type="similarity">
    <text evidence="8">Belongs to the phosphoglycerate kinase family.</text>
</comment>
<evidence type="ECO:0000256" key="7">
    <source>
        <dbReference type="PIRSR" id="PIRSR000724-2"/>
    </source>
</evidence>
<evidence type="ECO:0000256" key="6">
    <source>
        <dbReference type="ARBA" id="ARBA00022840"/>
    </source>
</evidence>
<evidence type="ECO:0000313" key="10">
    <source>
        <dbReference type="Proteomes" id="UP000177053"/>
    </source>
</evidence>
<feature type="binding site" evidence="7">
    <location>
        <begin position="323"/>
        <end position="326"/>
    </location>
    <ligand>
        <name>ATP</name>
        <dbReference type="ChEBI" id="CHEBI:30616"/>
    </ligand>
</feature>
<dbReference type="Proteomes" id="UP000177053">
    <property type="component" value="Unassembled WGS sequence"/>
</dbReference>
<name>A0A1F7XC54_9BACT</name>
<dbReference type="InterPro" id="IPR015824">
    <property type="entry name" value="Phosphoglycerate_kinase_N"/>
</dbReference>
<protein>
    <recommendedName>
        <fullName evidence="2 8">Phosphoglycerate kinase</fullName>
        <ecNumber evidence="2 8">2.7.2.3</ecNumber>
    </recommendedName>
</protein>
<dbReference type="GO" id="GO:0005524">
    <property type="term" value="F:ATP binding"/>
    <property type="evidence" value="ECO:0007669"/>
    <property type="project" value="UniProtKB-KW"/>
</dbReference>
<dbReference type="InterPro" id="IPR001576">
    <property type="entry name" value="Phosphoglycerate_kinase"/>
</dbReference>
<dbReference type="GO" id="GO:0004618">
    <property type="term" value="F:phosphoglycerate kinase activity"/>
    <property type="evidence" value="ECO:0007669"/>
    <property type="project" value="UniProtKB-EC"/>
</dbReference>
<dbReference type="PRINTS" id="PR00477">
    <property type="entry name" value="PHGLYCKINASE"/>
</dbReference>
<dbReference type="InterPro" id="IPR036043">
    <property type="entry name" value="Phosphoglycerate_kinase_sf"/>
</dbReference>
<dbReference type="GO" id="GO:0006096">
    <property type="term" value="P:glycolytic process"/>
    <property type="evidence" value="ECO:0007669"/>
    <property type="project" value="InterPro"/>
</dbReference>
<organism evidence="9 10">
    <name type="scientific">Candidatus Woesebacteria bacterium RBG_16_34_12</name>
    <dbReference type="NCBI Taxonomy" id="1802480"/>
    <lineage>
        <taxon>Bacteria</taxon>
        <taxon>Candidatus Woeseibacteriota</taxon>
    </lineage>
</organism>
<sequence>MQLPKLIDLGIEGKKVIVRADLDLPFEASAKEGVKTSSEKLKAESNNLRLEVLVPTINYLLEKQAKIILIGHRGRPEKEKSLSLSLREIGEKLSELLGEEIKFVDQVVGEKVNEEIKKLRNEEIVILENLRFDPREEENSKEFAKILASYADCYVNEAFAASHREHASIVGLVKVISEKRKEKSCIAAGLRFAQEVENLGKVLENPKKPVVIIISGIKEDKLSYLEAFTKVADKVLVAGRLPDIILSTNYQLPTTNIIVANLLPDKEDITIHSIEMFEKEIIKAGTVVVSGPIGKFEDEGHRQGTERVFKAIANSSAFKVAGGGDTIQAVNLLNLGSKFDWISVGGGAMLEYLAKGTLPGIEVLV</sequence>
<evidence type="ECO:0000256" key="2">
    <source>
        <dbReference type="ARBA" id="ARBA00013061"/>
    </source>
</evidence>
<comment type="catalytic activity">
    <reaction evidence="1 8">
        <text>(2R)-3-phosphoglycerate + ATP = (2R)-3-phospho-glyceroyl phosphate + ADP</text>
        <dbReference type="Rhea" id="RHEA:14801"/>
        <dbReference type="ChEBI" id="CHEBI:30616"/>
        <dbReference type="ChEBI" id="CHEBI:57604"/>
        <dbReference type="ChEBI" id="CHEBI:58272"/>
        <dbReference type="ChEBI" id="CHEBI:456216"/>
        <dbReference type="EC" id="2.7.2.3"/>
    </reaction>
</comment>
<dbReference type="GO" id="GO:0005829">
    <property type="term" value="C:cytosol"/>
    <property type="evidence" value="ECO:0007669"/>
    <property type="project" value="TreeGrafter"/>
</dbReference>
<dbReference type="Pfam" id="PF00162">
    <property type="entry name" value="PGK"/>
    <property type="match status" value="2"/>
</dbReference>
<keyword evidence="3 8" id="KW-0808">Transferase</keyword>
<evidence type="ECO:0000313" key="9">
    <source>
        <dbReference type="EMBL" id="OGM11988.1"/>
    </source>
</evidence>
<accession>A0A1F7XC54</accession>
<evidence type="ECO:0000256" key="4">
    <source>
        <dbReference type="ARBA" id="ARBA00022741"/>
    </source>
</evidence>
<keyword evidence="4" id="KW-0547">Nucleotide-binding</keyword>
<dbReference type="PIRSF" id="PIRSF000724">
    <property type="entry name" value="Pgk"/>
    <property type="match status" value="1"/>
</dbReference>
<dbReference type="Gene3D" id="3.40.50.1260">
    <property type="entry name" value="Phosphoglycerate kinase, N-terminal domain"/>
    <property type="match status" value="3"/>
</dbReference>
<dbReference type="PANTHER" id="PTHR11406">
    <property type="entry name" value="PHOSPHOGLYCERATE KINASE"/>
    <property type="match status" value="1"/>
</dbReference>
<dbReference type="EMBL" id="MGFS01000006">
    <property type="protein sequence ID" value="OGM11988.1"/>
    <property type="molecule type" value="Genomic_DNA"/>
</dbReference>
<proteinExistence type="inferred from homology"/>
<comment type="caution">
    <text evidence="9">The sequence shown here is derived from an EMBL/GenBank/DDBJ whole genome shotgun (WGS) entry which is preliminary data.</text>
</comment>
<gene>
    <name evidence="9" type="ORF">A2Z22_04885</name>
</gene>
<evidence type="ECO:0000256" key="8">
    <source>
        <dbReference type="RuleBase" id="RU000532"/>
    </source>
</evidence>
<evidence type="ECO:0000256" key="1">
    <source>
        <dbReference type="ARBA" id="ARBA00000642"/>
    </source>
</evidence>
<evidence type="ECO:0000256" key="3">
    <source>
        <dbReference type="ARBA" id="ARBA00022679"/>
    </source>
</evidence>
<reference evidence="9 10" key="1">
    <citation type="journal article" date="2016" name="Nat. Commun.">
        <title>Thousands of microbial genomes shed light on interconnected biogeochemical processes in an aquifer system.</title>
        <authorList>
            <person name="Anantharaman K."/>
            <person name="Brown C.T."/>
            <person name="Hug L.A."/>
            <person name="Sharon I."/>
            <person name="Castelle C.J."/>
            <person name="Probst A.J."/>
            <person name="Thomas B.C."/>
            <person name="Singh A."/>
            <person name="Wilkins M.J."/>
            <person name="Karaoz U."/>
            <person name="Brodie E.L."/>
            <person name="Williams K.H."/>
            <person name="Hubbard S.S."/>
            <person name="Banfield J.F."/>
        </authorList>
    </citation>
    <scope>NUCLEOTIDE SEQUENCE [LARGE SCALE GENOMIC DNA]</scope>
</reference>
<dbReference type="GO" id="GO:0043531">
    <property type="term" value="F:ADP binding"/>
    <property type="evidence" value="ECO:0007669"/>
    <property type="project" value="TreeGrafter"/>
</dbReference>
<dbReference type="SUPFAM" id="SSF53748">
    <property type="entry name" value="Phosphoglycerate kinase"/>
    <property type="match status" value="1"/>
</dbReference>
<feature type="binding site" evidence="7">
    <location>
        <position position="221"/>
    </location>
    <ligand>
        <name>ATP</name>
        <dbReference type="ChEBI" id="CHEBI:30616"/>
    </ligand>
</feature>
<dbReference type="AlphaFoldDB" id="A0A1F7XC54"/>
<dbReference type="EC" id="2.7.2.3" evidence="2 8"/>
<keyword evidence="6 7" id="KW-0067">ATP-binding</keyword>
<dbReference type="GO" id="GO:0006094">
    <property type="term" value="P:gluconeogenesis"/>
    <property type="evidence" value="ECO:0007669"/>
    <property type="project" value="TreeGrafter"/>
</dbReference>
<feature type="binding site" evidence="7">
    <location>
        <position position="297"/>
    </location>
    <ligand>
        <name>ATP</name>
        <dbReference type="ChEBI" id="CHEBI:30616"/>
    </ligand>
</feature>
<evidence type="ECO:0000256" key="5">
    <source>
        <dbReference type="ARBA" id="ARBA00022777"/>
    </source>
</evidence>
<dbReference type="PANTHER" id="PTHR11406:SF23">
    <property type="entry name" value="PHOSPHOGLYCERATE KINASE 1, CHLOROPLASTIC-RELATED"/>
    <property type="match status" value="1"/>
</dbReference>